<dbReference type="InterPro" id="IPR001537">
    <property type="entry name" value="SpoU_MeTrfase"/>
</dbReference>
<reference evidence="4" key="1">
    <citation type="submission" date="2018-05" db="EMBL/GenBank/DDBJ databases">
        <authorList>
            <person name="Lanie J.A."/>
            <person name="Ng W.-L."/>
            <person name="Kazmierczak K.M."/>
            <person name="Andrzejewski T.M."/>
            <person name="Davidsen T.M."/>
            <person name="Wayne K.J."/>
            <person name="Tettelin H."/>
            <person name="Glass J.I."/>
            <person name="Rusch D."/>
            <person name="Podicherti R."/>
            <person name="Tsui H.-C.T."/>
            <person name="Winkler M.E."/>
        </authorList>
    </citation>
    <scope>NUCLEOTIDE SEQUENCE</scope>
</reference>
<protein>
    <recommendedName>
        <fullName evidence="3">tRNA/rRNA methyltransferase SpoU type domain-containing protein</fullName>
    </recommendedName>
</protein>
<dbReference type="GO" id="GO:0032259">
    <property type="term" value="P:methylation"/>
    <property type="evidence" value="ECO:0007669"/>
    <property type="project" value="UniProtKB-KW"/>
</dbReference>
<feature type="domain" description="tRNA/rRNA methyltransferase SpoU type" evidence="3">
    <location>
        <begin position="23"/>
        <end position="163"/>
    </location>
</feature>
<evidence type="ECO:0000259" key="3">
    <source>
        <dbReference type="Pfam" id="PF00588"/>
    </source>
</evidence>
<dbReference type="SUPFAM" id="SSF75217">
    <property type="entry name" value="alpha/beta knot"/>
    <property type="match status" value="1"/>
</dbReference>
<keyword evidence="2" id="KW-0808">Transferase</keyword>
<dbReference type="AlphaFoldDB" id="A0A382A4Y5"/>
<organism evidence="4">
    <name type="scientific">marine metagenome</name>
    <dbReference type="NCBI Taxonomy" id="408172"/>
    <lineage>
        <taxon>unclassified sequences</taxon>
        <taxon>metagenomes</taxon>
        <taxon>ecological metagenomes</taxon>
    </lineage>
</organism>
<evidence type="ECO:0000313" key="4">
    <source>
        <dbReference type="EMBL" id="SVA96301.1"/>
    </source>
</evidence>
<dbReference type="InterPro" id="IPR004441">
    <property type="entry name" value="rRNA_MeTrfase_TrmH"/>
</dbReference>
<keyword evidence="1" id="KW-0489">Methyltransferase</keyword>
<dbReference type="GO" id="GO:0005829">
    <property type="term" value="C:cytosol"/>
    <property type="evidence" value="ECO:0007669"/>
    <property type="project" value="TreeGrafter"/>
</dbReference>
<sequence>MKSLRAKPLKDFLKRIERPKAELIFILQDVEDPVNVGSSFRIADACGVKKIFLTGISTCPPHPAIKKVGRGKERRIKWEYVEQASDVIINLRREGFTSCALEITADAQLYYEVEYPDKLCLVVGHEDHGVTKRTLAVCDMKIFLPMYGKGTSMNVHVSLAIAAAHILYSKSIA</sequence>
<name>A0A382A4Y5_9ZZZZ</name>
<evidence type="ECO:0000256" key="1">
    <source>
        <dbReference type="ARBA" id="ARBA00022603"/>
    </source>
</evidence>
<dbReference type="Gene3D" id="3.40.1280.10">
    <property type="match status" value="1"/>
</dbReference>
<dbReference type="PANTHER" id="PTHR46429:SF1">
    <property type="entry name" value="23S RRNA (GUANOSINE-2'-O-)-METHYLTRANSFERASE RLMB"/>
    <property type="match status" value="1"/>
</dbReference>
<dbReference type="Pfam" id="PF00588">
    <property type="entry name" value="SpoU_methylase"/>
    <property type="match status" value="1"/>
</dbReference>
<dbReference type="PANTHER" id="PTHR46429">
    <property type="entry name" value="23S RRNA (GUANOSINE-2'-O-)-METHYLTRANSFERASE RLMB"/>
    <property type="match status" value="1"/>
</dbReference>
<dbReference type="GO" id="GO:0006396">
    <property type="term" value="P:RNA processing"/>
    <property type="evidence" value="ECO:0007669"/>
    <property type="project" value="InterPro"/>
</dbReference>
<dbReference type="InterPro" id="IPR029028">
    <property type="entry name" value="Alpha/beta_knot_MTases"/>
</dbReference>
<accession>A0A382A4Y5</accession>
<dbReference type="GO" id="GO:0008173">
    <property type="term" value="F:RNA methyltransferase activity"/>
    <property type="evidence" value="ECO:0007669"/>
    <property type="project" value="InterPro"/>
</dbReference>
<gene>
    <name evidence="4" type="ORF">METZ01_LOCUS149155</name>
</gene>
<evidence type="ECO:0000256" key="2">
    <source>
        <dbReference type="ARBA" id="ARBA00022679"/>
    </source>
</evidence>
<dbReference type="GO" id="GO:0003723">
    <property type="term" value="F:RNA binding"/>
    <property type="evidence" value="ECO:0007669"/>
    <property type="project" value="InterPro"/>
</dbReference>
<dbReference type="InterPro" id="IPR029026">
    <property type="entry name" value="tRNA_m1G_MTases_N"/>
</dbReference>
<proteinExistence type="predicted"/>
<dbReference type="EMBL" id="UINC01023837">
    <property type="protein sequence ID" value="SVA96301.1"/>
    <property type="molecule type" value="Genomic_DNA"/>
</dbReference>